<dbReference type="PANTHER" id="PTHR46796">
    <property type="entry name" value="HTH-TYPE TRANSCRIPTIONAL ACTIVATOR RHAS-RELATED"/>
    <property type="match status" value="1"/>
</dbReference>
<evidence type="ECO:0000256" key="2">
    <source>
        <dbReference type="ARBA" id="ARBA00023125"/>
    </source>
</evidence>
<evidence type="ECO:0000313" key="5">
    <source>
        <dbReference type="EMBL" id="RBW60703.1"/>
    </source>
</evidence>
<evidence type="ECO:0000256" key="3">
    <source>
        <dbReference type="ARBA" id="ARBA00023163"/>
    </source>
</evidence>
<comment type="caution">
    <text evidence="5">The sequence shown here is derived from an EMBL/GenBank/DDBJ whole genome shotgun (WGS) entry which is preliminary data.</text>
</comment>
<dbReference type="Gene3D" id="1.10.10.60">
    <property type="entry name" value="Homeodomain-like"/>
    <property type="match status" value="1"/>
</dbReference>
<evidence type="ECO:0000256" key="1">
    <source>
        <dbReference type="ARBA" id="ARBA00023015"/>
    </source>
</evidence>
<proteinExistence type="predicted"/>
<gene>
    <name evidence="5" type="ORF">DS909_04330</name>
</gene>
<dbReference type="EMBL" id="QOCE01000011">
    <property type="protein sequence ID" value="RBW60703.1"/>
    <property type="molecule type" value="Genomic_DNA"/>
</dbReference>
<accession>A0A366X6F7</accession>
<dbReference type="SMART" id="SM00342">
    <property type="entry name" value="HTH_ARAC"/>
    <property type="match status" value="1"/>
</dbReference>
<dbReference type="SUPFAM" id="SSF46689">
    <property type="entry name" value="Homeodomain-like"/>
    <property type="match status" value="2"/>
</dbReference>
<dbReference type="PROSITE" id="PS00041">
    <property type="entry name" value="HTH_ARAC_FAMILY_1"/>
    <property type="match status" value="1"/>
</dbReference>
<dbReference type="InterPro" id="IPR018062">
    <property type="entry name" value="HTH_AraC-typ_CS"/>
</dbReference>
<reference evidence="5 6" key="1">
    <citation type="submission" date="2018-07" db="EMBL/GenBank/DDBJ databases">
        <title>Modular assembly of carbohydrate-degrading microbial communities in the ocean.</title>
        <authorList>
            <person name="Enke T.N."/>
            <person name="Datta M.S."/>
            <person name="Schwartzman J.A."/>
            <person name="Cermak N."/>
            <person name="Schmitz D.A."/>
            <person name="Barrere J."/>
            <person name="Cordero O.X."/>
        </authorList>
    </citation>
    <scope>NUCLEOTIDE SEQUENCE [LARGE SCALE GENOMIC DNA]</scope>
    <source>
        <strain evidence="5 6">C3M10</strain>
    </source>
</reference>
<organism evidence="5 6">
    <name type="scientific">Phaeobacter gallaeciensis</name>
    <dbReference type="NCBI Taxonomy" id="60890"/>
    <lineage>
        <taxon>Bacteria</taxon>
        <taxon>Pseudomonadati</taxon>
        <taxon>Pseudomonadota</taxon>
        <taxon>Alphaproteobacteria</taxon>
        <taxon>Rhodobacterales</taxon>
        <taxon>Roseobacteraceae</taxon>
        <taxon>Phaeobacter</taxon>
    </lineage>
</organism>
<dbReference type="OrthoDB" id="7700886at2"/>
<dbReference type="GO" id="GO:0003700">
    <property type="term" value="F:DNA-binding transcription factor activity"/>
    <property type="evidence" value="ECO:0007669"/>
    <property type="project" value="InterPro"/>
</dbReference>
<dbReference type="PROSITE" id="PS01124">
    <property type="entry name" value="HTH_ARAC_FAMILY_2"/>
    <property type="match status" value="1"/>
</dbReference>
<evidence type="ECO:0000313" key="6">
    <source>
        <dbReference type="Proteomes" id="UP000252706"/>
    </source>
</evidence>
<keyword evidence="1" id="KW-0805">Transcription regulation</keyword>
<sequence>MFADLFEAANDLIHSMPYRITVQNLAARASEDPRYWTRRSVIFLGDIHSRWGLTSVEQKRVHQILRLATRSVLVGGAIFLLREIGVQDHHSVAIHPNFYAAALEENLNDAGRGKHHAVSKQVHSAISGFAALPLLIGMIGNDHGQFIANSLGDYVGLSSGNTHNQSKVVLDLRHRARGDKLIDNTLALMQEHIEEPLMICDLALAQGVSTRKLQRRFLEKTGTGPLVAYRALRIERAHQLLVHTSLNLSEIIVATGFGTHSNLARWIRTEYGMSPQAVRRHAFDGVMS</sequence>
<keyword evidence="2" id="KW-0238">DNA-binding</keyword>
<name>A0A366X6F7_9RHOB</name>
<dbReference type="AlphaFoldDB" id="A0A366X6F7"/>
<dbReference type="InterPro" id="IPR050204">
    <property type="entry name" value="AraC_XylS_family_regulators"/>
</dbReference>
<dbReference type="GO" id="GO:0043565">
    <property type="term" value="F:sequence-specific DNA binding"/>
    <property type="evidence" value="ECO:0007669"/>
    <property type="project" value="InterPro"/>
</dbReference>
<dbReference type="InterPro" id="IPR009057">
    <property type="entry name" value="Homeodomain-like_sf"/>
</dbReference>
<dbReference type="InterPro" id="IPR018060">
    <property type="entry name" value="HTH_AraC"/>
</dbReference>
<protein>
    <submittedName>
        <fullName evidence="5">AraC family transcriptional regulator</fullName>
    </submittedName>
</protein>
<keyword evidence="3" id="KW-0804">Transcription</keyword>
<evidence type="ECO:0000259" key="4">
    <source>
        <dbReference type="PROSITE" id="PS01124"/>
    </source>
</evidence>
<feature type="domain" description="HTH araC/xylS-type" evidence="4">
    <location>
        <begin position="183"/>
        <end position="281"/>
    </location>
</feature>
<dbReference type="Proteomes" id="UP000252706">
    <property type="component" value="Unassembled WGS sequence"/>
</dbReference>
<dbReference type="Pfam" id="PF12833">
    <property type="entry name" value="HTH_18"/>
    <property type="match status" value="1"/>
</dbReference>